<dbReference type="PANTHER" id="PTHR11103:SF18">
    <property type="entry name" value="SLR1189 PROTEIN"/>
    <property type="match status" value="1"/>
</dbReference>
<dbReference type="Pfam" id="PF02574">
    <property type="entry name" value="S-methyl_trans"/>
    <property type="match status" value="1"/>
</dbReference>
<dbReference type="PIRSF" id="PIRSF037505">
    <property type="entry name" value="Betaine_HMT"/>
    <property type="match status" value="1"/>
</dbReference>
<name>F0SMI0_RUBBR</name>
<dbReference type="STRING" id="756272.Plabr_0112"/>
<dbReference type="EMBL" id="CP002546">
    <property type="protein sequence ID" value="ADY57742.1"/>
    <property type="molecule type" value="Genomic_DNA"/>
</dbReference>
<feature type="binding site" evidence="3">
    <location>
        <position position="211"/>
    </location>
    <ligand>
        <name>Zn(2+)</name>
        <dbReference type="ChEBI" id="CHEBI:29105"/>
    </ligand>
</feature>
<organism evidence="5 6">
    <name type="scientific">Rubinisphaera brasiliensis (strain ATCC 49424 / DSM 5305 / JCM 21570 / IAM 15109 / NBRC 103401 / IFAM 1448)</name>
    <name type="common">Planctomyces brasiliensis</name>
    <dbReference type="NCBI Taxonomy" id="756272"/>
    <lineage>
        <taxon>Bacteria</taxon>
        <taxon>Pseudomonadati</taxon>
        <taxon>Planctomycetota</taxon>
        <taxon>Planctomycetia</taxon>
        <taxon>Planctomycetales</taxon>
        <taxon>Planctomycetaceae</taxon>
        <taxon>Rubinisphaera</taxon>
    </lineage>
</organism>
<dbReference type="GO" id="GO:0008168">
    <property type="term" value="F:methyltransferase activity"/>
    <property type="evidence" value="ECO:0007669"/>
    <property type="project" value="UniProtKB-UniRule"/>
</dbReference>
<dbReference type="KEGG" id="pbs:Plabr_0112"/>
<keyword evidence="6" id="KW-1185">Reference proteome</keyword>
<protein>
    <submittedName>
        <fullName evidence="5">Homocysteine S-methyltransferase</fullName>
    </submittedName>
</protein>
<evidence type="ECO:0000259" key="4">
    <source>
        <dbReference type="PROSITE" id="PS50970"/>
    </source>
</evidence>
<dbReference type="InterPro" id="IPR003726">
    <property type="entry name" value="HCY_dom"/>
</dbReference>
<evidence type="ECO:0000313" key="5">
    <source>
        <dbReference type="EMBL" id="ADY57742.1"/>
    </source>
</evidence>
<keyword evidence="3" id="KW-0862">Zinc</keyword>
<feature type="binding site" evidence="3">
    <location>
        <position position="277"/>
    </location>
    <ligand>
        <name>Zn(2+)</name>
        <dbReference type="ChEBI" id="CHEBI:29105"/>
    </ligand>
</feature>
<sequence>MQRSISQFLAETEDWILLDGPMGTRLAELGYSVDRQPGWSAQALVDVPELVEQVHREYVAAGATAVTANTFRTHAVNLAAWGMQTKAKSLTSLAVQLARQAAEGKAWVLGSQAPVGDCYSPNETPSAGELRAAHREMAENLNAAGVDAVLLETHVSQQEALIALEAVTETGLPALLSVVARDETHLLDGSSLQDLAEQAAEYRPLAIGANCIPVERMGGALNALQSGFAGPLIAYANTGEMLPDGSWRPTAGSDPEVHSEFAQRWISQGVRILGTCCGCGPRWIEKISCLPGH</sequence>
<dbReference type="RefSeq" id="WP_013626486.1">
    <property type="nucleotide sequence ID" value="NC_015174.1"/>
</dbReference>
<dbReference type="GO" id="GO:0008270">
    <property type="term" value="F:zinc ion binding"/>
    <property type="evidence" value="ECO:0007669"/>
    <property type="project" value="InterPro"/>
</dbReference>
<dbReference type="InterPro" id="IPR036589">
    <property type="entry name" value="HCY_dom_sf"/>
</dbReference>
<keyword evidence="2 3" id="KW-0808">Transferase</keyword>
<evidence type="ECO:0000313" key="6">
    <source>
        <dbReference type="Proteomes" id="UP000006860"/>
    </source>
</evidence>
<comment type="cofactor">
    <cofactor evidence="3">
        <name>Zn(2+)</name>
        <dbReference type="ChEBI" id="CHEBI:29105"/>
    </cofactor>
</comment>
<dbReference type="HOGENOM" id="CLU_004914_3_0_0"/>
<reference evidence="6" key="1">
    <citation type="submission" date="2011-02" db="EMBL/GenBank/DDBJ databases">
        <title>The complete genome of Planctomyces brasiliensis DSM 5305.</title>
        <authorList>
            <person name="Lucas S."/>
            <person name="Copeland A."/>
            <person name="Lapidus A."/>
            <person name="Bruce D."/>
            <person name="Goodwin L."/>
            <person name="Pitluck S."/>
            <person name="Kyrpides N."/>
            <person name="Mavromatis K."/>
            <person name="Pagani I."/>
            <person name="Ivanova N."/>
            <person name="Ovchinnikova G."/>
            <person name="Lu M."/>
            <person name="Detter J.C."/>
            <person name="Han C."/>
            <person name="Land M."/>
            <person name="Hauser L."/>
            <person name="Markowitz V."/>
            <person name="Cheng J.-F."/>
            <person name="Hugenholtz P."/>
            <person name="Woyke T."/>
            <person name="Wu D."/>
            <person name="Tindall B."/>
            <person name="Pomrenke H.G."/>
            <person name="Brambilla E."/>
            <person name="Klenk H.-P."/>
            <person name="Eisen J.A."/>
        </authorList>
    </citation>
    <scope>NUCLEOTIDE SEQUENCE [LARGE SCALE GENOMIC DNA]</scope>
    <source>
        <strain evidence="6">ATCC 49424 / DSM 5305 / JCM 21570 / NBRC 103401 / IFAM 1448</strain>
    </source>
</reference>
<feature type="domain" description="Hcy-binding" evidence="4">
    <location>
        <begin position="4"/>
        <end position="291"/>
    </location>
</feature>
<dbReference type="AlphaFoldDB" id="F0SMI0"/>
<dbReference type="PROSITE" id="PS50970">
    <property type="entry name" value="HCY"/>
    <property type="match status" value="1"/>
</dbReference>
<gene>
    <name evidence="5" type="ordered locus">Plabr_0112</name>
</gene>
<evidence type="ECO:0000256" key="2">
    <source>
        <dbReference type="ARBA" id="ARBA00022679"/>
    </source>
</evidence>
<feature type="binding site" evidence="3">
    <location>
        <position position="276"/>
    </location>
    <ligand>
        <name>Zn(2+)</name>
        <dbReference type="ChEBI" id="CHEBI:29105"/>
    </ligand>
</feature>
<dbReference type="eggNOG" id="COG2040">
    <property type="taxonomic scope" value="Bacteria"/>
</dbReference>
<dbReference type="GO" id="GO:0032259">
    <property type="term" value="P:methylation"/>
    <property type="evidence" value="ECO:0007669"/>
    <property type="project" value="UniProtKB-KW"/>
</dbReference>
<keyword evidence="3" id="KW-0479">Metal-binding</keyword>
<dbReference type="InterPro" id="IPR017226">
    <property type="entry name" value="BHMT-like"/>
</dbReference>
<dbReference type="PANTHER" id="PTHR11103">
    <property type="entry name" value="SLR1189 PROTEIN"/>
    <property type="match status" value="1"/>
</dbReference>
<dbReference type="GO" id="GO:0009086">
    <property type="term" value="P:methionine biosynthetic process"/>
    <property type="evidence" value="ECO:0007669"/>
    <property type="project" value="InterPro"/>
</dbReference>
<proteinExistence type="predicted"/>
<dbReference type="SUPFAM" id="SSF82282">
    <property type="entry name" value="Homocysteine S-methyltransferase"/>
    <property type="match status" value="1"/>
</dbReference>
<evidence type="ECO:0000256" key="1">
    <source>
        <dbReference type="ARBA" id="ARBA00022603"/>
    </source>
</evidence>
<dbReference type="OrthoDB" id="9803687at2"/>
<keyword evidence="1 3" id="KW-0489">Methyltransferase</keyword>
<accession>F0SMI0</accession>
<dbReference type="Proteomes" id="UP000006860">
    <property type="component" value="Chromosome"/>
</dbReference>
<evidence type="ECO:0000256" key="3">
    <source>
        <dbReference type="PROSITE-ProRule" id="PRU00333"/>
    </source>
</evidence>
<dbReference type="Gene3D" id="3.20.20.330">
    <property type="entry name" value="Homocysteine-binding-like domain"/>
    <property type="match status" value="1"/>
</dbReference>